<organism evidence="1 2">
    <name type="scientific">Streptomyces silvisoli</name>
    <dbReference type="NCBI Taxonomy" id="3034235"/>
    <lineage>
        <taxon>Bacteria</taxon>
        <taxon>Bacillati</taxon>
        <taxon>Actinomycetota</taxon>
        <taxon>Actinomycetes</taxon>
        <taxon>Kitasatosporales</taxon>
        <taxon>Streptomycetaceae</taxon>
        <taxon>Streptomyces</taxon>
    </lineage>
</organism>
<accession>A0ABT5ZDS1</accession>
<dbReference type="Proteomes" id="UP001216579">
    <property type="component" value="Unassembled WGS sequence"/>
</dbReference>
<comment type="caution">
    <text evidence="1">The sequence shown here is derived from an EMBL/GenBank/DDBJ whole genome shotgun (WGS) entry which is preliminary data.</text>
</comment>
<keyword evidence="2" id="KW-1185">Reference proteome</keyword>
<evidence type="ECO:0000313" key="2">
    <source>
        <dbReference type="Proteomes" id="UP001216579"/>
    </source>
</evidence>
<reference evidence="1 2" key="1">
    <citation type="submission" date="2023-03" db="EMBL/GenBank/DDBJ databases">
        <title>Draft genome sequence of Streptomyces sp. RB6PN23 isolated from peat swamp forest in Thailand.</title>
        <authorList>
            <person name="Klaysubun C."/>
            <person name="Duangmal K."/>
        </authorList>
    </citation>
    <scope>NUCLEOTIDE SEQUENCE [LARGE SCALE GENOMIC DNA]</scope>
    <source>
        <strain evidence="1 2">RB6PN23</strain>
    </source>
</reference>
<dbReference type="EMBL" id="JARJBC010000001">
    <property type="protein sequence ID" value="MDF3287971.1"/>
    <property type="molecule type" value="Genomic_DNA"/>
</dbReference>
<evidence type="ECO:0000313" key="1">
    <source>
        <dbReference type="EMBL" id="MDF3287971.1"/>
    </source>
</evidence>
<protein>
    <submittedName>
        <fullName evidence="1">Uncharacterized protein</fullName>
    </submittedName>
</protein>
<dbReference type="RefSeq" id="WP_276091833.1">
    <property type="nucleotide sequence ID" value="NZ_JARJBC010000001.1"/>
</dbReference>
<gene>
    <name evidence="1" type="ORF">P3G67_01715</name>
</gene>
<sequence length="72" mass="8314">MSNCRRGPVAIILTTADGKVDAFLDVNYPTDTTDGLELRIVGFFRRHPALLVKHFDSPPRWFYFPPSRYHYG</sequence>
<proteinExistence type="predicted"/>
<name>A0ABT5ZDS1_9ACTN</name>